<feature type="compositionally biased region" description="Acidic residues" evidence="1">
    <location>
        <begin position="67"/>
        <end position="83"/>
    </location>
</feature>
<comment type="caution">
    <text evidence="2">The sequence shown here is derived from an EMBL/GenBank/DDBJ whole genome shotgun (WGS) entry which is preliminary data.</text>
</comment>
<name>A0AAV3TBJ0_9EURY</name>
<feature type="compositionally biased region" description="Acidic residues" evidence="1">
    <location>
        <begin position="48"/>
        <end position="60"/>
    </location>
</feature>
<accession>A0AAV3TBJ0</accession>
<dbReference type="AlphaFoldDB" id="A0AAV3TBJ0"/>
<dbReference type="EMBL" id="BAAADV010000007">
    <property type="protein sequence ID" value="GAA0678244.1"/>
    <property type="molecule type" value="Genomic_DNA"/>
</dbReference>
<feature type="compositionally biased region" description="Acidic residues" evidence="1">
    <location>
        <begin position="95"/>
        <end position="111"/>
    </location>
</feature>
<evidence type="ECO:0000313" key="2">
    <source>
        <dbReference type="EMBL" id="GAA0678244.1"/>
    </source>
</evidence>
<gene>
    <name evidence="2" type="ORF">GCM10009020_28100</name>
</gene>
<feature type="region of interest" description="Disordered" evidence="1">
    <location>
        <begin position="1"/>
        <end position="22"/>
    </location>
</feature>
<evidence type="ECO:0000256" key="1">
    <source>
        <dbReference type="SAM" id="MobiDB-lite"/>
    </source>
</evidence>
<protein>
    <submittedName>
        <fullName evidence="2">Uncharacterized protein</fullName>
    </submittedName>
</protein>
<feature type="region of interest" description="Disordered" evidence="1">
    <location>
        <begin position="36"/>
        <end position="111"/>
    </location>
</feature>
<keyword evidence="3" id="KW-1185">Reference proteome</keyword>
<feature type="compositionally biased region" description="Basic and acidic residues" evidence="1">
    <location>
        <begin position="84"/>
        <end position="94"/>
    </location>
</feature>
<feature type="compositionally biased region" description="Low complexity" evidence="1">
    <location>
        <begin position="1"/>
        <end position="14"/>
    </location>
</feature>
<sequence>MSAIDPASDSDPVAADPPPDAAFPAAFAAASAAPACAVPPSPTVDPEALPDAEPAFDPEFDAVPADVEFDDPDVVEREEELELRDEPLPERDEPLVLDEDPDVDELDDDRDVDPVELRALVRPLPLEPGPWLDVLEPPVPELLPVVRELPLVVPELPLVVLERPLALDPVAELVELDPEVPVSSSSSSDGQLLGSGMPSMRLATYVEWPSRS</sequence>
<evidence type="ECO:0000313" key="3">
    <source>
        <dbReference type="Proteomes" id="UP001500420"/>
    </source>
</evidence>
<reference evidence="2 3" key="1">
    <citation type="journal article" date="2019" name="Int. J. Syst. Evol. Microbiol.">
        <title>The Global Catalogue of Microorganisms (GCM) 10K type strain sequencing project: providing services to taxonomists for standard genome sequencing and annotation.</title>
        <authorList>
            <consortium name="The Broad Institute Genomics Platform"/>
            <consortium name="The Broad Institute Genome Sequencing Center for Infectious Disease"/>
            <person name="Wu L."/>
            <person name="Ma J."/>
        </authorList>
    </citation>
    <scope>NUCLEOTIDE SEQUENCE [LARGE SCALE GENOMIC DNA]</scope>
    <source>
        <strain evidence="2 3">JCM 16328</strain>
    </source>
</reference>
<organism evidence="2 3">
    <name type="scientific">Natronoarchaeum mannanilyticum</name>
    <dbReference type="NCBI Taxonomy" id="926360"/>
    <lineage>
        <taxon>Archaea</taxon>
        <taxon>Methanobacteriati</taxon>
        <taxon>Methanobacteriota</taxon>
        <taxon>Stenosarchaea group</taxon>
        <taxon>Halobacteria</taxon>
        <taxon>Halobacteriales</taxon>
        <taxon>Natronoarchaeaceae</taxon>
    </lineage>
</organism>
<dbReference type="Proteomes" id="UP001500420">
    <property type="component" value="Unassembled WGS sequence"/>
</dbReference>
<proteinExistence type="predicted"/>